<accession>A0A7S3J1M9</accession>
<feature type="region of interest" description="Disordered" evidence="1">
    <location>
        <begin position="1"/>
        <end position="203"/>
    </location>
</feature>
<feature type="compositionally biased region" description="Basic and acidic residues" evidence="1">
    <location>
        <begin position="1"/>
        <end position="12"/>
    </location>
</feature>
<feature type="compositionally biased region" description="Polar residues" evidence="1">
    <location>
        <begin position="120"/>
        <end position="136"/>
    </location>
</feature>
<dbReference type="AlphaFoldDB" id="A0A7S3J1M9"/>
<proteinExistence type="predicted"/>
<evidence type="ECO:0000256" key="1">
    <source>
        <dbReference type="SAM" id="MobiDB-lite"/>
    </source>
</evidence>
<gene>
    <name evidence="2" type="ORF">EHAR0213_LOCUS1095</name>
</gene>
<organism evidence="2">
    <name type="scientific">Euplotes harpa</name>
    <dbReference type="NCBI Taxonomy" id="151035"/>
    <lineage>
        <taxon>Eukaryota</taxon>
        <taxon>Sar</taxon>
        <taxon>Alveolata</taxon>
        <taxon>Ciliophora</taxon>
        <taxon>Intramacronucleata</taxon>
        <taxon>Spirotrichea</taxon>
        <taxon>Hypotrichia</taxon>
        <taxon>Euplotida</taxon>
        <taxon>Euplotidae</taxon>
        <taxon>Euplotes</taxon>
    </lineage>
</organism>
<feature type="compositionally biased region" description="Basic and acidic residues" evidence="1">
    <location>
        <begin position="91"/>
        <end position="113"/>
    </location>
</feature>
<reference evidence="2" key="1">
    <citation type="submission" date="2021-01" db="EMBL/GenBank/DDBJ databases">
        <authorList>
            <person name="Corre E."/>
            <person name="Pelletier E."/>
            <person name="Niang G."/>
            <person name="Scheremetjew M."/>
            <person name="Finn R."/>
            <person name="Kale V."/>
            <person name="Holt S."/>
            <person name="Cochrane G."/>
            <person name="Meng A."/>
            <person name="Brown T."/>
            <person name="Cohen L."/>
        </authorList>
    </citation>
    <scope>NUCLEOTIDE SEQUENCE</scope>
    <source>
        <strain evidence="2">FSP1.4</strain>
    </source>
</reference>
<dbReference type="EMBL" id="HBII01002441">
    <property type="protein sequence ID" value="CAE0342188.1"/>
    <property type="molecule type" value="Transcribed_RNA"/>
</dbReference>
<protein>
    <submittedName>
        <fullName evidence="2">Uncharacterized protein</fullName>
    </submittedName>
</protein>
<sequence length="203" mass="22925">MNSESEKNKHAGSDNPPNIFTGDLPEHDRDRNANGGILSESHEDLEAIAQDGNIIEENESTYQNLRGNKANGFMSDKNPKSDEANIEIEEIDKLGLNEEEKEKASKTERKYNDQRGGSGNYNDAGNQNSPKSQTKLVSHKSEEGHNTEREGNRSKLAARQDSERNYGWNDKNKSQAEDEKHDEERSLLDPENEDEVYSKDMSK</sequence>
<feature type="compositionally biased region" description="Basic and acidic residues" evidence="1">
    <location>
        <begin position="139"/>
        <end position="188"/>
    </location>
</feature>
<name>A0A7S3J1M9_9SPIT</name>
<evidence type="ECO:0000313" key="2">
    <source>
        <dbReference type="EMBL" id="CAE0342188.1"/>
    </source>
</evidence>